<keyword evidence="1" id="KW-0472">Membrane</keyword>
<keyword evidence="1" id="KW-1133">Transmembrane helix</keyword>
<accession>A0ABQ4IKF2</accession>
<proteinExistence type="predicted"/>
<keyword evidence="3" id="KW-1185">Reference proteome</keyword>
<dbReference type="Proteomes" id="UP000647860">
    <property type="component" value="Unassembled WGS sequence"/>
</dbReference>
<protein>
    <recommendedName>
        <fullName evidence="4">WD40-like Beta Propeller Repeat</fullName>
    </recommendedName>
</protein>
<sequence>MTINRWRWTVVAAASVLLVLVGVVLYVTLRTDSADPPAVAQPGTPMSASPTPTGTLAYAYTSSSGLVINRKDGESVKVPGDFSTGPIFWTGTGDFVVALSLSTTDDGFLTIVDVRTGAFRRVECGCSSAAPAGGDRVAYLDDETDEPLVIDVAAGDETQPFDVTLPDGRRVTQVMAGGGDSVLVRTQLIPAGQDTPEYSSPDMLYAVKLGDPTPRKVSENHFIVGSSAVGGSGPDGSARFVVTVSDDDGRCVSFTYWLWNGSTGTTVSLPKFVQSAPGEQAWMTVSDWWWNQDGALHASLTSHRCTDENDDEFTAPPTLWRLDGDRWTQVDQVVADAVRPIGAGTRLLLRQGGETNEHDLYIETGGNAELSVQQVYDVAVAPARP</sequence>
<gene>
    <name evidence="2" type="ORF">Vgi01_50670</name>
</gene>
<evidence type="ECO:0000313" key="3">
    <source>
        <dbReference type="Proteomes" id="UP000647860"/>
    </source>
</evidence>
<reference evidence="2 3" key="1">
    <citation type="submission" date="2021-01" db="EMBL/GenBank/DDBJ databases">
        <title>Whole genome shotgun sequence of Verrucosispora gifhornensis NBRC 16317.</title>
        <authorList>
            <person name="Komaki H."/>
            <person name="Tamura T."/>
        </authorList>
    </citation>
    <scope>NUCLEOTIDE SEQUENCE [LARGE SCALE GENOMIC DNA]</scope>
    <source>
        <strain evidence="2 3">NBRC 16317</strain>
    </source>
</reference>
<evidence type="ECO:0000256" key="1">
    <source>
        <dbReference type="SAM" id="Phobius"/>
    </source>
</evidence>
<comment type="caution">
    <text evidence="2">The sequence shown here is derived from an EMBL/GenBank/DDBJ whole genome shotgun (WGS) entry which is preliminary data.</text>
</comment>
<evidence type="ECO:0008006" key="4">
    <source>
        <dbReference type="Google" id="ProtNLM"/>
    </source>
</evidence>
<evidence type="ECO:0000313" key="2">
    <source>
        <dbReference type="EMBL" id="GIJ18383.1"/>
    </source>
</evidence>
<dbReference type="SUPFAM" id="SSF82171">
    <property type="entry name" value="DPP6 N-terminal domain-like"/>
    <property type="match status" value="1"/>
</dbReference>
<dbReference type="EMBL" id="BOPA01000040">
    <property type="protein sequence ID" value="GIJ18383.1"/>
    <property type="molecule type" value="Genomic_DNA"/>
</dbReference>
<dbReference type="RefSeq" id="WP_204292714.1">
    <property type="nucleotide sequence ID" value="NZ_BAAAGZ010000063.1"/>
</dbReference>
<organism evidence="2 3">
    <name type="scientific">Micromonospora gifhornensis</name>
    <dbReference type="NCBI Taxonomy" id="84594"/>
    <lineage>
        <taxon>Bacteria</taxon>
        <taxon>Bacillati</taxon>
        <taxon>Actinomycetota</taxon>
        <taxon>Actinomycetes</taxon>
        <taxon>Micromonosporales</taxon>
        <taxon>Micromonosporaceae</taxon>
        <taxon>Micromonospora</taxon>
    </lineage>
</organism>
<name>A0ABQ4IKF2_9ACTN</name>
<feature type="transmembrane region" description="Helical" evidence="1">
    <location>
        <begin position="6"/>
        <end position="27"/>
    </location>
</feature>
<keyword evidence="1" id="KW-0812">Transmembrane</keyword>